<evidence type="ECO:0000313" key="4">
    <source>
        <dbReference type="Proteomes" id="UP001152797"/>
    </source>
</evidence>
<dbReference type="EMBL" id="CAMXCT020001669">
    <property type="protein sequence ID" value="CAL1145467.1"/>
    <property type="molecule type" value="Genomic_DNA"/>
</dbReference>
<reference evidence="3 4" key="2">
    <citation type="submission" date="2024-05" db="EMBL/GenBank/DDBJ databases">
        <authorList>
            <person name="Chen Y."/>
            <person name="Shah S."/>
            <person name="Dougan E. K."/>
            <person name="Thang M."/>
            <person name="Chan C."/>
        </authorList>
    </citation>
    <scope>NUCLEOTIDE SEQUENCE [LARGE SCALE GENOMIC DNA]</scope>
</reference>
<feature type="region of interest" description="Disordered" evidence="1">
    <location>
        <begin position="47"/>
        <end position="77"/>
    </location>
</feature>
<dbReference type="Proteomes" id="UP001152797">
    <property type="component" value="Unassembled WGS sequence"/>
</dbReference>
<feature type="compositionally biased region" description="Basic and acidic residues" evidence="1">
    <location>
        <begin position="47"/>
        <end position="75"/>
    </location>
</feature>
<evidence type="ECO:0000313" key="3">
    <source>
        <dbReference type="EMBL" id="CAL4779404.1"/>
    </source>
</evidence>
<accession>A0A9P1FZM2</accession>
<dbReference type="AlphaFoldDB" id="A0A9P1FZM2"/>
<sequence>MNTVYVLFVRLGYQNVLQTMGCHLSQQVNGNEVKRQGTLFSAETELAEKRPKETNVREKGDVRESEETHGTKGIRDTMSVTEQPKMKVGFRDTAMGSMEPELDPDRGRVQKEEQGGTFLGRALGKTMYKEVELDSHAIDRHRSFVTPLPLMPMPPFPEVENVHAGDGWGVMWKPVPQKEDMGPTWPRGCWKIKTPTRRPQRLGIPCSDGTHEKIAAMEVMGKMPMSMRTPLLRQSNDLCLWDRIAMFHGWARRHQRGIDVVREPHEQPQGLLGLPQELLEQPGIVYQRWTGNQVMASQLKGSKVDVLNSPKEIKQAMLDVLLFLMVTGLAI</sequence>
<dbReference type="EMBL" id="CAMXCT010001669">
    <property type="protein sequence ID" value="CAI3992092.1"/>
    <property type="molecule type" value="Genomic_DNA"/>
</dbReference>
<evidence type="ECO:0000256" key="1">
    <source>
        <dbReference type="SAM" id="MobiDB-lite"/>
    </source>
</evidence>
<proteinExistence type="predicted"/>
<name>A0A9P1FZM2_9DINO</name>
<protein>
    <submittedName>
        <fullName evidence="2">Uncharacterized protein</fullName>
    </submittedName>
</protein>
<organism evidence="2">
    <name type="scientific">Cladocopium goreaui</name>
    <dbReference type="NCBI Taxonomy" id="2562237"/>
    <lineage>
        <taxon>Eukaryota</taxon>
        <taxon>Sar</taxon>
        <taxon>Alveolata</taxon>
        <taxon>Dinophyceae</taxon>
        <taxon>Suessiales</taxon>
        <taxon>Symbiodiniaceae</taxon>
        <taxon>Cladocopium</taxon>
    </lineage>
</organism>
<reference evidence="2" key="1">
    <citation type="submission" date="2022-10" db="EMBL/GenBank/DDBJ databases">
        <authorList>
            <person name="Chen Y."/>
            <person name="Dougan E. K."/>
            <person name="Chan C."/>
            <person name="Rhodes N."/>
            <person name="Thang M."/>
        </authorList>
    </citation>
    <scope>NUCLEOTIDE SEQUENCE</scope>
</reference>
<evidence type="ECO:0000313" key="2">
    <source>
        <dbReference type="EMBL" id="CAI3992092.1"/>
    </source>
</evidence>
<keyword evidence="4" id="KW-1185">Reference proteome</keyword>
<dbReference type="EMBL" id="CAMXCT030001669">
    <property type="protein sequence ID" value="CAL4779404.1"/>
    <property type="molecule type" value="Genomic_DNA"/>
</dbReference>
<gene>
    <name evidence="2" type="ORF">C1SCF055_LOCUS18947</name>
</gene>
<comment type="caution">
    <text evidence="2">The sequence shown here is derived from an EMBL/GenBank/DDBJ whole genome shotgun (WGS) entry which is preliminary data.</text>
</comment>